<dbReference type="GO" id="GO:0007020">
    <property type="term" value="P:microtubule nucleation"/>
    <property type="evidence" value="ECO:0007669"/>
    <property type="project" value="InterPro"/>
</dbReference>
<evidence type="ECO:0000259" key="7">
    <source>
        <dbReference type="Pfam" id="PF04130"/>
    </source>
</evidence>
<sequence>MALPERHPARVFDDTLLEDAAPATLHEMLSDLPPRFFIPRLADKPQNPIMDTLRLMNNSQYVKPADPVSLPIPLELGLLSEDVASFAAEKQAHFDDIWQLAASQRHGHKDEDVLPLDYIPVPSSPSALLSAIYTHLSDHYERSSPRIVTAVLAFMLTATSRTYFQSLCASVGYNTPGSHARALPSRSALRLDEAERALGGGVPLDDAPFEESDADDGVPEFISPDIAEVLSRAKRSLVLLRAADPEHPLLTNTHMHPEVEWVWTEEQVENMTDEYAFGGALLSPRKDHHGGALLSSSADVLAAFKVFDLVPGEPASTADANSDASNASIASPAPGLLSGAHGTAALRAFLSAFPATLPSATPTLAHLTARILRPLLTHASALSSALVARVLAPETSLHLRAHLVLLRGYLLLTAHAFKARLQDALFSDAEEVYAPVVGSRMYAAREARTRTRTESGRSKSRSRAPSGKTDKDKQGPGRRAVGLSPALTVGDRWPPGGTDLNFHLRTVIVDSLEDGRTYDEQHDDDEQARAQRKIVEEAEWRLGFAIRDLPAGTGKEKWLNPLSIEALDFLYMHYQPPHPLDIIITPAVLSKYHRIFAFNLRLMRVENVVRTLFRLTRHAAAPLFPTLTPANKRLLHFRAVAHAFVMGLSAYVYDVAIGSNVDAFLARLPAAPSPAPHFGPSSSSGGETLRQSALGHPTTGNEQEGEDAMFADVFSLAEHHSRVLDDVLSACLLRSGQKAVGDLLRQCMELVLELGVLAGELKDGHAEEYEAALALDEAWGRFRAKMTMFVGLGLMGVDAQVKVLKALVEKEADSSGLVLSEIPLHMMQGHRRVSGTTANLHQLLLRLNMSDWWTKSDTARTT</sequence>
<dbReference type="InterPro" id="IPR042241">
    <property type="entry name" value="GCP_C_sf"/>
</dbReference>
<protein>
    <recommendedName>
        <fullName evidence="5">Spindle pole body component</fullName>
    </recommendedName>
</protein>
<dbReference type="PANTHER" id="PTHR19302:SF70">
    <property type="entry name" value="GAMMA-TUBULIN COMPLEX COMPONENT 6"/>
    <property type="match status" value="1"/>
</dbReference>
<dbReference type="GO" id="GO:0005816">
    <property type="term" value="C:spindle pole body"/>
    <property type="evidence" value="ECO:0007669"/>
    <property type="project" value="UniProtKB-ARBA"/>
</dbReference>
<proteinExistence type="inferred from homology"/>
<dbReference type="Pfam" id="PF04130">
    <property type="entry name" value="GCP_C_terminal"/>
    <property type="match status" value="1"/>
</dbReference>
<comment type="similarity">
    <text evidence="1 5">Belongs to the TUBGCP family.</text>
</comment>
<evidence type="ECO:0000313" key="9">
    <source>
        <dbReference type="Proteomes" id="UP000184267"/>
    </source>
</evidence>
<dbReference type="OMA" id="DYCFHVG"/>
<feature type="region of interest" description="Disordered" evidence="6">
    <location>
        <begin position="445"/>
        <end position="494"/>
    </location>
</feature>
<dbReference type="PANTHER" id="PTHR19302">
    <property type="entry name" value="GAMMA TUBULIN COMPLEX PROTEIN"/>
    <property type="match status" value="1"/>
</dbReference>
<dbReference type="OrthoDB" id="775571at2759"/>
<dbReference type="GO" id="GO:0051225">
    <property type="term" value="P:spindle assembly"/>
    <property type="evidence" value="ECO:0007669"/>
    <property type="project" value="TreeGrafter"/>
</dbReference>
<evidence type="ECO:0000256" key="5">
    <source>
        <dbReference type="RuleBase" id="RU363050"/>
    </source>
</evidence>
<gene>
    <name evidence="8" type="ORF">TRAPUB_11863</name>
</gene>
<dbReference type="InterPro" id="IPR007259">
    <property type="entry name" value="GCP"/>
</dbReference>
<evidence type="ECO:0000256" key="4">
    <source>
        <dbReference type="ARBA" id="ARBA00023212"/>
    </source>
</evidence>
<keyword evidence="3 5" id="KW-0493">Microtubule</keyword>
<dbReference type="GO" id="GO:0000922">
    <property type="term" value="C:spindle pole"/>
    <property type="evidence" value="ECO:0007669"/>
    <property type="project" value="InterPro"/>
</dbReference>
<evidence type="ECO:0000256" key="1">
    <source>
        <dbReference type="ARBA" id="ARBA00010337"/>
    </source>
</evidence>
<comment type="subcellular location">
    <subcellularLocation>
        <location evidence="5">Cytoplasm</location>
        <location evidence="5">Cytoskeleton</location>
        <location evidence="5">Microtubule organizing center</location>
    </subcellularLocation>
</comment>
<dbReference type="GO" id="GO:0051321">
    <property type="term" value="P:meiotic cell cycle"/>
    <property type="evidence" value="ECO:0007669"/>
    <property type="project" value="TreeGrafter"/>
</dbReference>
<dbReference type="Gene3D" id="1.20.120.1900">
    <property type="entry name" value="Gamma-tubulin complex, C-terminal domain"/>
    <property type="match status" value="1"/>
</dbReference>
<reference evidence="8 9" key="1">
    <citation type="submission" date="2016-10" db="EMBL/GenBank/DDBJ databases">
        <title>Genome sequence of the basidiomycete white-rot fungus Trametes pubescens.</title>
        <authorList>
            <person name="Makela M.R."/>
            <person name="Granchi Z."/>
            <person name="Peng M."/>
            <person name="De Vries R.P."/>
            <person name="Grigoriev I."/>
            <person name="Riley R."/>
            <person name="Hilden K."/>
        </authorList>
    </citation>
    <scope>NUCLEOTIDE SEQUENCE [LARGE SCALE GENOMIC DNA]</scope>
    <source>
        <strain evidence="8 9">FBCC735</strain>
    </source>
</reference>
<evidence type="ECO:0000256" key="3">
    <source>
        <dbReference type="ARBA" id="ARBA00022701"/>
    </source>
</evidence>
<dbReference type="EMBL" id="MNAD01000606">
    <property type="protein sequence ID" value="OJT11607.1"/>
    <property type="molecule type" value="Genomic_DNA"/>
</dbReference>
<dbReference type="Proteomes" id="UP000184267">
    <property type="component" value="Unassembled WGS sequence"/>
</dbReference>
<organism evidence="8 9">
    <name type="scientific">Trametes pubescens</name>
    <name type="common">White-rot fungus</name>
    <dbReference type="NCBI Taxonomy" id="154538"/>
    <lineage>
        <taxon>Eukaryota</taxon>
        <taxon>Fungi</taxon>
        <taxon>Dikarya</taxon>
        <taxon>Basidiomycota</taxon>
        <taxon>Agaricomycotina</taxon>
        <taxon>Agaricomycetes</taxon>
        <taxon>Polyporales</taxon>
        <taxon>Polyporaceae</taxon>
        <taxon>Trametes</taxon>
    </lineage>
</organism>
<evidence type="ECO:0000256" key="2">
    <source>
        <dbReference type="ARBA" id="ARBA00022490"/>
    </source>
</evidence>
<accession>A0A1M2VVH0</accession>
<dbReference type="STRING" id="154538.A0A1M2VVH0"/>
<dbReference type="AlphaFoldDB" id="A0A1M2VVH0"/>
<feature type="compositionally biased region" description="Polar residues" evidence="6">
    <location>
        <begin position="680"/>
        <end position="691"/>
    </location>
</feature>
<feature type="domain" description="Gamma tubulin complex component C-terminal" evidence="7">
    <location>
        <begin position="399"/>
        <end position="853"/>
    </location>
</feature>
<keyword evidence="4 5" id="KW-0206">Cytoskeleton</keyword>
<comment type="caution">
    <text evidence="8">The sequence shown here is derived from an EMBL/GenBank/DDBJ whole genome shotgun (WGS) entry which is preliminary data.</text>
</comment>
<dbReference type="GO" id="GO:0005874">
    <property type="term" value="C:microtubule"/>
    <property type="evidence" value="ECO:0007669"/>
    <property type="project" value="UniProtKB-KW"/>
</dbReference>
<dbReference type="GO" id="GO:0000278">
    <property type="term" value="P:mitotic cell cycle"/>
    <property type="evidence" value="ECO:0007669"/>
    <property type="project" value="TreeGrafter"/>
</dbReference>
<dbReference type="InterPro" id="IPR040457">
    <property type="entry name" value="GCP_C"/>
</dbReference>
<dbReference type="GO" id="GO:0043015">
    <property type="term" value="F:gamma-tubulin binding"/>
    <property type="evidence" value="ECO:0007669"/>
    <property type="project" value="InterPro"/>
</dbReference>
<keyword evidence="2 5" id="KW-0963">Cytoplasm</keyword>
<name>A0A1M2VVH0_TRAPU</name>
<dbReference type="GO" id="GO:0051011">
    <property type="term" value="F:microtubule minus-end binding"/>
    <property type="evidence" value="ECO:0007669"/>
    <property type="project" value="TreeGrafter"/>
</dbReference>
<dbReference type="GO" id="GO:0031122">
    <property type="term" value="P:cytoplasmic microtubule organization"/>
    <property type="evidence" value="ECO:0007669"/>
    <property type="project" value="TreeGrafter"/>
</dbReference>
<keyword evidence="9" id="KW-1185">Reference proteome</keyword>
<evidence type="ECO:0000313" key="8">
    <source>
        <dbReference type="EMBL" id="OJT11607.1"/>
    </source>
</evidence>
<feature type="region of interest" description="Disordered" evidence="6">
    <location>
        <begin position="675"/>
        <end position="702"/>
    </location>
</feature>
<evidence type="ECO:0000256" key="6">
    <source>
        <dbReference type="SAM" id="MobiDB-lite"/>
    </source>
</evidence>
<feature type="compositionally biased region" description="Basic and acidic residues" evidence="6">
    <location>
        <begin position="445"/>
        <end position="457"/>
    </location>
</feature>
<dbReference type="GO" id="GO:0000930">
    <property type="term" value="C:gamma-tubulin complex"/>
    <property type="evidence" value="ECO:0007669"/>
    <property type="project" value="TreeGrafter"/>
</dbReference>